<evidence type="ECO:0000256" key="5">
    <source>
        <dbReference type="ARBA" id="ARBA00022692"/>
    </source>
</evidence>
<evidence type="ECO:0000256" key="4">
    <source>
        <dbReference type="ARBA" id="ARBA00022679"/>
    </source>
</evidence>
<evidence type="ECO:0000256" key="7">
    <source>
        <dbReference type="ARBA" id="ARBA00023136"/>
    </source>
</evidence>
<keyword evidence="2" id="KW-1003">Cell membrane</keyword>
<dbReference type="InterPro" id="IPR038731">
    <property type="entry name" value="RgtA/B/C-like"/>
</dbReference>
<reference evidence="10" key="1">
    <citation type="submission" date="2006-09" db="EMBL/GenBank/DDBJ databases">
        <title>Complete sequence of Rhodopseudomonas palustris BisA53.</title>
        <authorList>
            <consortium name="US DOE Joint Genome Institute"/>
            <person name="Copeland A."/>
            <person name="Lucas S."/>
            <person name="Lapidus A."/>
            <person name="Barry K."/>
            <person name="Detter J.C."/>
            <person name="Glavina del Rio T."/>
            <person name="Hammon N."/>
            <person name="Israni S."/>
            <person name="Dalin E."/>
            <person name="Tice H."/>
            <person name="Pitluck S."/>
            <person name="Chain P."/>
            <person name="Malfatti S."/>
            <person name="Shin M."/>
            <person name="Vergez L."/>
            <person name="Schmutz J."/>
            <person name="Larimer F."/>
            <person name="Land M."/>
            <person name="Hauser L."/>
            <person name="Pelletier D.A."/>
            <person name="Kyrpides N."/>
            <person name="Kim E."/>
            <person name="Harwood C.S."/>
            <person name="Oda Y."/>
            <person name="Richardson P."/>
        </authorList>
    </citation>
    <scope>NUCLEOTIDE SEQUENCE [LARGE SCALE GENOMIC DNA]</scope>
    <source>
        <strain evidence="10">BisA53</strain>
    </source>
</reference>
<protein>
    <recommendedName>
        <fullName evidence="9">Glycosyltransferase RgtA/B/C/D-like domain-containing protein</fullName>
    </recommendedName>
</protein>
<evidence type="ECO:0000256" key="6">
    <source>
        <dbReference type="ARBA" id="ARBA00022989"/>
    </source>
</evidence>
<dbReference type="EMBL" id="CP000463">
    <property type="protein sequence ID" value="ABJ04782.1"/>
    <property type="molecule type" value="Genomic_DNA"/>
</dbReference>
<feature type="transmembrane region" description="Helical" evidence="8">
    <location>
        <begin position="302"/>
        <end position="325"/>
    </location>
</feature>
<dbReference type="KEGG" id="rpe:RPE_0826"/>
<dbReference type="HOGENOM" id="CLU_038808_0_0_5"/>
<accession>Q07TF2</accession>
<dbReference type="GO" id="GO:0009103">
    <property type="term" value="P:lipopolysaccharide biosynthetic process"/>
    <property type="evidence" value="ECO:0007669"/>
    <property type="project" value="UniProtKB-ARBA"/>
</dbReference>
<dbReference type="AlphaFoldDB" id="Q07TF2"/>
<feature type="domain" description="Glycosyltransferase RgtA/B/C/D-like" evidence="9">
    <location>
        <begin position="73"/>
        <end position="233"/>
    </location>
</feature>
<keyword evidence="4" id="KW-0808">Transferase</keyword>
<evidence type="ECO:0000313" key="10">
    <source>
        <dbReference type="EMBL" id="ABJ04782.1"/>
    </source>
</evidence>
<feature type="transmembrane region" description="Helical" evidence="8">
    <location>
        <begin position="215"/>
        <end position="235"/>
    </location>
</feature>
<evidence type="ECO:0000256" key="8">
    <source>
        <dbReference type="SAM" id="Phobius"/>
    </source>
</evidence>
<feature type="transmembrane region" description="Helical" evidence="8">
    <location>
        <begin position="261"/>
        <end position="282"/>
    </location>
</feature>
<dbReference type="Pfam" id="PF13231">
    <property type="entry name" value="PMT_2"/>
    <property type="match status" value="1"/>
</dbReference>
<dbReference type="InterPro" id="IPR050297">
    <property type="entry name" value="LipidA_mod_glycosyltrf_83"/>
</dbReference>
<keyword evidence="6 8" id="KW-1133">Transmembrane helix</keyword>
<feature type="transmembrane region" description="Helical" evidence="8">
    <location>
        <begin position="172"/>
        <end position="203"/>
    </location>
</feature>
<dbReference type="STRING" id="316055.RPE_0826"/>
<comment type="subcellular location">
    <subcellularLocation>
        <location evidence="1">Cell membrane</location>
        <topology evidence="1">Multi-pass membrane protein</topology>
    </subcellularLocation>
</comment>
<dbReference type="GO" id="GO:0016763">
    <property type="term" value="F:pentosyltransferase activity"/>
    <property type="evidence" value="ECO:0007669"/>
    <property type="project" value="TreeGrafter"/>
</dbReference>
<keyword evidence="3" id="KW-0328">Glycosyltransferase</keyword>
<keyword evidence="7 8" id="KW-0472">Membrane</keyword>
<keyword evidence="5 8" id="KW-0812">Transmembrane</keyword>
<feature type="transmembrane region" description="Helical" evidence="8">
    <location>
        <begin position="357"/>
        <end position="379"/>
    </location>
</feature>
<gene>
    <name evidence="10" type="ordered locus">RPE_0826</name>
</gene>
<evidence type="ECO:0000256" key="3">
    <source>
        <dbReference type="ARBA" id="ARBA00022676"/>
    </source>
</evidence>
<dbReference type="eggNOG" id="COG1807">
    <property type="taxonomic scope" value="Bacteria"/>
</dbReference>
<dbReference type="PANTHER" id="PTHR33908:SF9">
    <property type="entry name" value="BLL5595 PROTEIN"/>
    <property type="match status" value="1"/>
</dbReference>
<evidence type="ECO:0000256" key="2">
    <source>
        <dbReference type="ARBA" id="ARBA00022475"/>
    </source>
</evidence>
<feature type="transmembrane region" description="Helical" evidence="8">
    <location>
        <begin position="28"/>
        <end position="46"/>
    </location>
</feature>
<feature type="transmembrane region" description="Helical" evidence="8">
    <location>
        <begin position="94"/>
        <end position="112"/>
    </location>
</feature>
<name>Q07TF2_RHOP5</name>
<evidence type="ECO:0000256" key="1">
    <source>
        <dbReference type="ARBA" id="ARBA00004651"/>
    </source>
</evidence>
<feature type="transmembrane region" description="Helical" evidence="8">
    <location>
        <begin position="124"/>
        <end position="144"/>
    </location>
</feature>
<dbReference type="OrthoDB" id="7830024at2"/>
<sequence length="511" mass="55409">MASLSARLRLGFEHWLNALLDSQRQQRAVIATLAVYAAIWTAYRAIATWPRDIHADVSELYGWSRELAFGYDKHPPLSAAVAKLWLLVFPVGDLSLHLLATANIAVTLYIAWRTMRRYLSPDKTVFGLALLMLIPFFNFIALKYNANAVLLPLWALTIDAFLRAYDRRKPGWAAAAGAFAALAMLGKYWSVVLVGALGLAALVDSRRAAFFRSPAPWVMAVVGLAVLAPHLWWLVDNRFPTFAYAAAHSAPSFAQNLAATASYLAGCLGYIALPLLASTWLLRPSGAALRDVTLPADPHRRLVLFIQLALIVLPVPFALAMGLRIVPLWTMPAWTLLPIVLLASPLIAVGREAVRRIVAITALFTLAMLAAAPGVALAIHLTNPPGSFEYASLLAEKIEQQWNSRSATAIPLVAGDTVLAANTAFYLRTTTRSFATTELAQLRQAVSGRGAVLVCPATDEACLATVESIAGGQSEILRSEVRLSRPLFGFEGATVRDVFWLVLPASPSRPG</sequence>
<organism evidence="10">
    <name type="scientific">Rhodopseudomonas palustris (strain BisA53)</name>
    <dbReference type="NCBI Taxonomy" id="316055"/>
    <lineage>
        <taxon>Bacteria</taxon>
        <taxon>Pseudomonadati</taxon>
        <taxon>Pseudomonadota</taxon>
        <taxon>Alphaproteobacteria</taxon>
        <taxon>Hyphomicrobiales</taxon>
        <taxon>Nitrobacteraceae</taxon>
        <taxon>Rhodopseudomonas</taxon>
    </lineage>
</organism>
<dbReference type="PANTHER" id="PTHR33908">
    <property type="entry name" value="MANNOSYLTRANSFERASE YKCB-RELATED"/>
    <property type="match status" value="1"/>
</dbReference>
<evidence type="ECO:0000259" key="9">
    <source>
        <dbReference type="Pfam" id="PF13231"/>
    </source>
</evidence>
<feature type="transmembrane region" description="Helical" evidence="8">
    <location>
        <begin position="331"/>
        <end position="350"/>
    </location>
</feature>
<dbReference type="GO" id="GO:0005886">
    <property type="term" value="C:plasma membrane"/>
    <property type="evidence" value="ECO:0007669"/>
    <property type="project" value="UniProtKB-SubCell"/>
</dbReference>
<proteinExistence type="predicted"/>